<name>A0A6P2IRM8_BURL3</name>
<accession>A0A6P2IRM8</accession>
<reference evidence="2 3" key="1">
    <citation type="submission" date="2019-09" db="EMBL/GenBank/DDBJ databases">
        <authorList>
            <person name="Depoorter E."/>
        </authorList>
    </citation>
    <scope>NUCLEOTIDE SEQUENCE [LARGE SCALE GENOMIC DNA]</scope>
    <source>
        <strain evidence="2">LMG 23254</strain>
    </source>
</reference>
<feature type="transmembrane region" description="Helical" evidence="1">
    <location>
        <begin position="66"/>
        <end position="87"/>
    </location>
</feature>
<feature type="transmembrane region" description="Helical" evidence="1">
    <location>
        <begin position="7"/>
        <end position="24"/>
    </location>
</feature>
<gene>
    <name evidence="2" type="ORF">BLA23254_01455</name>
</gene>
<keyword evidence="1" id="KW-1133">Transmembrane helix</keyword>
<dbReference type="Proteomes" id="UP000494218">
    <property type="component" value="Unassembled WGS sequence"/>
</dbReference>
<dbReference type="AlphaFoldDB" id="A0A6P2IRM8"/>
<feature type="transmembrane region" description="Helical" evidence="1">
    <location>
        <begin position="99"/>
        <end position="117"/>
    </location>
</feature>
<feature type="transmembrane region" description="Helical" evidence="1">
    <location>
        <begin position="30"/>
        <end position="54"/>
    </location>
</feature>
<dbReference type="EMBL" id="CABVPW010000005">
    <property type="protein sequence ID" value="VWB33464.1"/>
    <property type="molecule type" value="Genomic_DNA"/>
</dbReference>
<evidence type="ECO:0000313" key="2">
    <source>
        <dbReference type="EMBL" id="VWB33464.1"/>
    </source>
</evidence>
<keyword evidence="1" id="KW-0472">Membrane</keyword>
<protein>
    <submittedName>
        <fullName evidence="2">Uncharacterized protein</fullName>
    </submittedName>
</protein>
<organism evidence="2 3">
    <name type="scientific">Burkholderia lata (strain ATCC 17760 / DSM 23089 / LMG 22485 / NCIMB 9086 / R18194 / 383)</name>
    <dbReference type="NCBI Taxonomy" id="482957"/>
    <lineage>
        <taxon>Bacteria</taxon>
        <taxon>Pseudomonadati</taxon>
        <taxon>Pseudomonadota</taxon>
        <taxon>Betaproteobacteria</taxon>
        <taxon>Burkholderiales</taxon>
        <taxon>Burkholderiaceae</taxon>
        <taxon>Burkholderia</taxon>
        <taxon>Burkholderia cepacia complex</taxon>
    </lineage>
</organism>
<keyword evidence="1" id="KW-0812">Transmembrane</keyword>
<sequence length="131" mass="13777">MSEWLGASLTAAIVAGLLIGLLSVKDFGSVSIVFSVVAFAVAFAVAMLFSYPVYWAGTLLPRRAVLPMLVIVGGVAGSIVLSVLTKAAWPDVARNGEMVLLYATVGAMCAVSALGYVERSKIAGRLREWLK</sequence>
<proteinExistence type="predicted"/>
<evidence type="ECO:0000256" key="1">
    <source>
        <dbReference type="SAM" id="Phobius"/>
    </source>
</evidence>
<evidence type="ECO:0000313" key="3">
    <source>
        <dbReference type="Proteomes" id="UP000494218"/>
    </source>
</evidence>